<organism evidence="1 2">
    <name type="scientific">Neptunicella marina</name>
    <dbReference type="NCBI Taxonomy" id="2125989"/>
    <lineage>
        <taxon>Bacteria</taxon>
        <taxon>Pseudomonadati</taxon>
        <taxon>Pseudomonadota</taxon>
        <taxon>Gammaproteobacteria</taxon>
        <taxon>Alteromonadales</taxon>
        <taxon>Alteromonadaceae</taxon>
        <taxon>Neptunicella</taxon>
    </lineage>
</organism>
<evidence type="ECO:0000313" key="2">
    <source>
        <dbReference type="Proteomes" id="UP000601768"/>
    </source>
</evidence>
<proteinExistence type="predicted"/>
<reference evidence="1" key="1">
    <citation type="journal article" date="2018" name="Int. J. Syst. Evol. Microbiol.">
        <title>Neptunicella marina gen. nov., sp. nov., isolated from surface seawater.</title>
        <authorList>
            <person name="Liu X."/>
            <person name="Lai Q."/>
            <person name="Du Y."/>
            <person name="Zhang X."/>
            <person name="Liu Z."/>
            <person name="Sun F."/>
            <person name="Shao Z."/>
        </authorList>
    </citation>
    <scope>NUCLEOTIDE SEQUENCE</scope>
    <source>
        <strain evidence="1">S27-2</strain>
    </source>
</reference>
<dbReference type="Proteomes" id="UP000601768">
    <property type="component" value="Unassembled WGS sequence"/>
</dbReference>
<dbReference type="Pfam" id="PF12048">
    <property type="entry name" value="DUF3530"/>
    <property type="match status" value="1"/>
</dbReference>
<keyword evidence="2" id="KW-1185">Reference proteome</keyword>
<protein>
    <submittedName>
        <fullName evidence="1">DUF3530 family protein</fullName>
    </submittedName>
</protein>
<name>A0A8J6IRQ1_9ALTE</name>
<reference evidence="1" key="2">
    <citation type="submission" date="2020-08" db="EMBL/GenBank/DDBJ databases">
        <authorList>
            <person name="Lai Q."/>
        </authorList>
    </citation>
    <scope>NUCLEOTIDE SEQUENCE</scope>
    <source>
        <strain evidence="1">S27-2</strain>
    </source>
</reference>
<accession>A0A8J6IRQ1</accession>
<dbReference type="EMBL" id="JACNEP010000007">
    <property type="protein sequence ID" value="MBC3766255.1"/>
    <property type="molecule type" value="Genomic_DNA"/>
</dbReference>
<gene>
    <name evidence="1" type="ORF">H8B19_10210</name>
</gene>
<comment type="caution">
    <text evidence="1">The sequence shown here is derived from an EMBL/GenBank/DDBJ whole genome shotgun (WGS) entry which is preliminary data.</text>
</comment>
<dbReference type="InterPro" id="IPR022529">
    <property type="entry name" value="DUF3530"/>
</dbReference>
<sequence length="269" mass="30123">MQFASGQSYAQQNNQHLYSQDLSYYAPTAQVETLEVNGQQLSLLRHDADTASVKGLALLISDFSRPSASNLHQLSKRLNRAGWQTLIIPAPVTLELTNLDLSQEQADRQQQLANSFRKGEFVDQQAAEQLEQTFLSQMQTINQSVNQPSGFRLVIAQGMSAAWLAKIYQEKKLPAPDALVAIGPYFPQWQLNQQLGEMLAGMTAPVLDLYSNSDNNWVTSTSERRRIEAQKAFKVHYRQRLVAGFASNATEPSGFISREITGWVKSMGW</sequence>
<evidence type="ECO:0000313" key="1">
    <source>
        <dbReference type="EMBL" id="MBC3766255.1"/>
    </source>
</evidence>
<dbReference type="RefSeq" id="WP_186506785.1">
    <property type="nucleotide sequence ID" value="NZ_JACNEP010000007.1"/>
</dbReference>
<dbReference type="AlphaFoldDB" id="A0A8J6IRQ1"/>